<dbReference type="Gene3D" id="1.20.1510.10">
    <property type="entry name" value="Cation efflux protein transmembrane domain"/>
    <property type="match status" value="1"/>
</dbReference>
<gene>
    <name evidence="10" type="ORF">MTUNDRAET4_0259</name>
</gene>
<dbReference type="InterPro" id="IPR050291">
    <property type="entry name" value="CDF_Transporter"/>
</dbReference>
<dbReference type="Pfam" id="PF16916">
    <property type="entry name" value="ZT_dimer"/>
    <property type="match status" value="3"/>
</dbReference>
<evidence type="ECO:0000256" key="7">
    <source>
        <dbReference type="SAM" id="Phobius"/>
    </source>
</evidence>
<dbReference type="SUPFAM" id="SSF161111">
    <property type="entry name" value="Cation efflux protein transmembrane domain-like"/>
    <property type="match status" value="1"/>
</dbReference>
<evidence type="ECO:0000313" key="11">
    <source>
        <dbReference type="Proteomes" id="UP000294360"/>
    </source>
</evidence>
<evidence type="ECO:0000256" key="4">
    <source>
        <dbReference type="ARBA" id="ARBA00022692"/>
    </source>
</evidence>
<evidence type="ECO:0000259" key="8">
    <source>
        <dbReference type="Pfam" id="PF01545"/>
    </source>
</evidence>
<organism evidence="10 11">
    <name type="scientific">Methylocella tundrae</name>
    <dbReference type="NCBI Taxonomy" id="227605"/>
    <lineage>
        <taxon>Bacteria</taxon>
        <taxon>Pseudomonadati</taxon>
        <taxon>Pseudomonadota</taxon>
        <taxon>Alphaproteobacteria</taxon>
        <taxon>Hyphomicrobiales</taxon>
        <taxon>Beijerinckiaceae</taxon>
        <taxon>Methylocella</taxon>
    </lineage>
</organism>
<keyword evidence="4 7" id="KW-0812">Transmembrane</keyword>
<dbReference type="OrthoDB" id="9806522at2"/>
<proteinExistence type="inferred from homology"/>
<feature type="transmembrane region" description="Helical" evidence="7">
    <location>
        <begin position="49"/>
        <end position="66"/>
    </location>
</feature>
<evidence type="ECO:0000256" key="1">
    <source>
        <dbReference type="ARBA" id="ARBA00004141"/>
    </source>
</evidence>
<dbReference type="EMBL" id="LR536450">
    <property type="protein sequence ID" value="VFU07152.1"/>
    <property type="molecule type" value="Genomic_DNA"/>
</dbReference>
<dbReference type="InterPro" id="IPR027470">
    <property type="entry name" value="Cation_efflux_CTD"/>
</dbReference>
<evidence type="ECO:0000256" key="6">
    <source>
        <dbReference type="ARBA" id="ARBA00023136"/>
    </source>
</evidence>
<evidence type="ECO:0000256" key="5">
    <source>
        <dbReference type="ARBA" id="ARBA00022989"/>
    </source>
</evidence>
<name>A0A4U8YV23_METTU</name>
<dbReference type="Proteomes" id="UP000294360">
    <property type="component" value="Chromosome"/>
</dbReference>
<dbReference type="InterPro" id="IPR002524">
    <property type="entry name" value="Cation_efflux"/>
</dbReference>
<keyword evidence="6 7" id="KW-0472">Membrane</keyword>
<evidence type="ECO:0000256" key="2">
    <source>
        <dbReference type="ARBA" id="ARBA00008114"/>
    </source>
</evidence>
<dbReference type="SUPFAM" id="SSF160240">
    <property type="entry name" value="Cation efflux protein cytoplasmic domain-like"/>
    <property type="match status" value="3"/>
</dbReference>
<dbReference type="InterPro" id="IPR036837">
    <property type="entry name" value="Cation_efflux_CTD_sf"/>
</dbReference>
<feature type="transmembrane region" description="Helical" evidence="7">
    <location>
        <begin position="158"/>
        <end position="181"/>
    </location>
</feature>
<evidence type="ECO:0000259" key="9">
    <source>
        <dbReference type="Pfam" id="PF16916"/>
    </source>
</evidence>
<protein>
    <submittedName>
        <fullName evidence="10">Cation diffusion facilitator family transporter</fullName>
    </submittedName>
</protein>
<accession>A0A4U8YV23</accession>
<feature type="domain" description="Cation efflux protein cytoplasmic" evidence="9">
    <location>
        <begin position="221"/>
        <end position="288"/>
    </location>
</feature>
<dbReference type="RefSeq" id="WP_134486164.1">
    <property type="nucleotide sequence ID" value="NZ_CP139089.1"/>
</dbReference>
<dbReference type="GO" id="GO:0008324">
    <property type="term" value="F:monoatomic cation transmembrane transporter activity"/>
    <property type="evidence" value="ECO:0007669"/>
    <property type="project" value="InterPro"/>
</dbReference>
<dbReference type="PANTHER" id="PTHR43840">
    <property type="entry name" value="MITOCHONDRIAL METAL TRANSPORTER 1-RELATED"/>
    <property type="match status" value="1"/>
</dbReference>
<keyword evidence="5 7" id="KW-1133">Transmembrane helix</keyword>
<feature type="transmembrane region" description="Helical" evidence="7">
    <location>
        <begin position="20"/>
        <end position="43"/>
    </location>
</feature>
<dbReference type="InterPro" id="IPR058533">
    <property type="entry name" value="Cation_efflux_TM"/>
</dbReference>
<dbReference type="GO" id="GO:0016020">
    <property type="term" value="C:membrane"/>
    <property type="evidence" value="ECO:0007669"/>
    <property type="project" value="UniProtKB-SubCell"/>
</dbReference>
<evidence type="ECO:0000256" key="3">
    <source>
        <dbReference type="ARBA" id="ARBA00022448"/>
    </source>
</evidence>
<comment type="subcellular location">
    <subcellularLocation>
        <location evidence="1">Membrane</location>
        <topology evidence="1">Multi-pass membrane protein</topology>
    </subcellularLocation>
</comment>
<dbReference type="Pfam" id="PF01545">
    <property type="entry name" value="Cation_efflux"/>
    <property type="match status" value="1"/>
</dbReference>
<dbReference type="InterPro" id="IPR027469">
    <property type="entry name" value="Cation_efflux_TMD_sf"/>
</dbReference>
<sequence length="466" mass="49934">MSDSVNVEKADQRLKEGAALASIAVSAAMTIAKLIAGLLSGSLAVLSEAGHNLADVATTALTYFAIRIAHKPADNEHQYGHAKVEALAALIETGFLFALSAFILVEAVRRLFSHDVEISAGYIVFAVLMASIVVDLIRWRSLRKISRATKSEALAADALHFSSDIIASLLAIGGLVAARFGFPQGDAIAALGVAAFVAVAGYKIGRRTIDTLVDAAPKGLTEKVWAIAASVPGVIRIEKVRLRPAGPQVIGDIEITVARTLSLETMAAIKANVAAAIKARHPEVAVTISTQPIAIDSETIIERILLIAAKRHLPVHHVTIQEIDGRASISFDVELDGRMPHRNAHEIASGLENEISKELGAGIEVESHIEPLEPRQLPGHDAEPKVRADIEEALIKKAHDQGAELRDIHNVRVRRTPSGLVVNYHCRVDPALSVDEVHDQVDALERKVRAAFKTIIRIVGHAEPAE</sequence>
<dbReference type="PANTHER" id="PTHR43840:SF15">
    <property type="entry name" value="MITOCHONDRIAL METAL TRANSPORTER 1-RELATED"/>
    <property type="match status" value="1"/>
</dbReference>
<feature type="transmembrane region" description="Helical" evidence="7">
    <location>
        <begin position="187"/>
        <end position="205"/>
    </location>
</feature>
<dbReference type="Gene3D" id="3.30.70.1350">
    <property type="entry name" value="Cation efflux protein, cytoplasmic domain"/>
    <property type="match status" value="3"/>
</dbReference>
<feature type="domain" description="Cation efflux protein cytoplasmic" evidence="9">
    <location>
        <begin position="391"/>
        <end position="464"/>
    </location>
</feature>
<feature type="domain" description="Cation efflux protein cytoplasmic" evidence="9">
    <location>
        <begin position="310"/>
        <end position="371"/>
    </location>
</feature>
<dbReference type="KEGG" id="mtun:MTUNDRAET4_0259"/>
<reference evidence="10 11" key="1">
    <citation type="submission" date="2019-03" db="EMBL/GenBank/DDBJ databases">
        <authorList>
            <person name="Kox A.R. M."/>
        </authorList>
    </citation>
    <scope>NUCLEOTIDE SEQUENCE [LARGE SCALE GENOMIC DNA]</scope>
    <source>
        <strain evidence="10">MTUNDRAET4 annotated genome</strain>
    </source>
</reference>
<feature type="transmembrane region" description="Helical" evidence="7">
    <location>
        <begin position="120"/>
        <end position="137"/>
    </location>
</feature>
<keyword evidence="3" id="KW-0813">Transport</keyword>
<dbReference type="NCBIfam" id="TIGR01297">
    <property type="entry name" value="CDF"/>
    <property type="match status" value="1"/>
</dbReference>
<dbReference type="AlphaFoldDB" id="A0A4U8YV23"/>
<evidence type="ECO:0000313" key="10">
    <source>
        <dbReference type="EMBL" id="VFU07152.1"/>
    </source>
</evidence>
<comment type="similarity">
    <text evidence="2">Belongs to the cation diffusion facilitator (CDF) transporter (TC 2.A.4) family.</text>
</comment>
<feature type="domain" description="Cation efflux protein transmembrane" evidence="8">
    <location>
        <begin position="20"/>
        <end position="213"/>
    </location>
</feature>
<feature type="transmembrane region" description="Helical" evidence="7">
    <location>
        <begin position="87"/>
        <end position="108"/>
    </location>
</feature>